<keyword evidence="2" id="KW-1185">Reference proteome</keyword>
<name>A0A310S716_9HYME</name>
<dbReference type="AlphaFoldDB" id="A0A310S716"/>
<evidence type="ECO:0000313" key="2">
    <source>
        <dbReference type="Proteomes" id="UP000250275"/>
    </source>
</evidence>
<accession>A0A310S716</accession>
<reference evidence="1 2" key="1">
    <citation type="submission" date="2015-07" db="EMBL/GenBank/DDBJ databases">
        <title>The genome of Eufriesea mexicana.</title>
        <authorList>
            <person name="Pan H."/>
            <person name="Kapheim K."/>
        </authorList>
    </citation>
    <scope>NUCLEOTIDE SEQUENCE [LARGE SCALE GENOMIC DNA]</scope>
    <source>
        <strain evidence="1">0111107269</strain>
        <tissue evidence="1">Whole body</tissue>
    </source>
</reference>
<dbReference type="Proteomes" id="UP000250275">
    <property type="component" value="Unassembled WGS sequence"/>
</dbReference>
<evidence type="ECO:0000313" key="1">
    <source>
        <dbReference type="EMBL" id="OAD53527.1"/>
    </source>
</evidence>
<proteinExistence type="predicted"/>
<protein>
    <submittedName>
        <fullName evidence="1">Uncharacterized protein</fullName>
    </submittedName>
</protein>
<dbReference type="EMBL" id="KQ767029">
    <property type="protein sequence ID" value="OAD53527.1"/>
    <property type="molecule type" value="Genomic_DNA"/>
</dbReference>
<organism evidence="1 2">
    <name type="scientific">Eufriesea mexicana</name>
    <dbReference type="NCBI Taxonomy" id="516756"/>
    <lineage>
        <taxon>Eukaryota</taxon>
        <taxon>Metazoa</taxon>
        <taxon>Ecdysozoa</taxon>
        <taxon>Arthropoda</taxon>
        <taxon>Hexapoda</taxon>
        <taxon>Insecta</taxon>
        <taxon>Pterygota</taxon>
        <taxon>Neoptera</taxon>
        <taxon>Endopterygota</taxon>
        <taxon>Hymenoptera</taxon>
        <taxon>Apocrita</taxon>
        <taxon>Aculeata</taxon>
        <taxon>Apoidea</taxon>
        <taxon>Anthophila</taxon>
        <taxon>Apidae</taxon>
        <taxon>Eufriesea</taxon>
    </lineage>
</organism>
<gene>
    <name evidence="1" type="ORF">WN48_09805</name>
</gene>
<sequence length="168" mass="18289">MRDSSRRFVEYFIPRQNRFARLSISHPRNCSVALLSNAHILPEEFDEFTKVWEKADKNQTKNDIVGIEVSSFIDTLLLIFRLQGRSWLSAVVSSLSGLMMDDCCSCSAGLVESPVVVVAIDGVAGRRTTEKGRDAFRPGPASGLISKACLAGPALDIGRLLGVTGTCI</sequence>